<feature type="transmembrane region" description="Helical" evidence="12">
    <location>
        <begin position="67"/>
        <end position="86"/>
    </location>
</feature>
<dbReference type="InterPro" id="IPR023599">
    <property type="entry name" value="Mem_prot_TcaA"/>
</dbReference>
<dbReference type="PANTHER" id="PTHR40038">
    <property type="entry name" value="MEMBRANE-ASSOCIATED PROTEIN TCAA"/>
    <property type="match status" value="1"/>
</dbReference>
<evidence type="ECO:0000256" key="2">
    <source>
        <dbReference type="ARBA" id="ARBA00006334"/>
    </source>
</evidence>
<dbReference type="InterPro" id="IPR026870">
    <property type="entry name" value="Zinc_ribbon_dom"/>
</dbReference>
<evidence type="ECO:0000256" key="5">
    <source>
        <dbReference type="ARBA" id="ARBA00022692"/>
    </source>
</evidence>
<evidence type="ECO:0000256" key="7">
    <source>
        <dbReference type="ARBA" id="ARBA00022771"/>
    </source>
</evidence>
<dbReference type="InterPro" id="IPR054528">
    <property type="entry name" value="TcaA_5th"/>
</dbReference>
<reference evidence="17 18" key="1">
    <citation type="submission" date="2020-04" db="EMBL/GenBank/DDBJ databases">
        <authorList>
            <person name="Doyle D.A."/>
        </authorList>
    </citation>
    <scope>NUCLEOTIDE SEQUENCE [LARGE SCALE GENOMIC DNA]</scope>
    <source>
        <strain evidence="17 18">P21</strain>
    </source>
</reference>
<organism evidence="17 18">
    <name type="scientific">Clostridium muellerianum</name>
    <dbReference type="NCBI Taxonomy" id="2716538"/>
    <lineage>
        <taxon>Bacteria</taxon>
        <taxon>Bacillati</taxon>
        <taxon>Bacillota</taxon>
        <taxon>Clostridia</taxon>
        <taxon>Eubacteriales</taxon>
        <taxon>Clostridiaceae</taxon>
        <taxon>Clostridium</taxon>
    </lineage>
</organism>
<gene>
    <name evidence="17" type="ORF">HBE96_10745</name>
</gene>
<dbReference type="PANTHER" id="PTHR40038:SF1">
    <property type="entry name" value="MEMBRANE-ASSOCIATED PROTEIN TCAA"/>
    <property type="match status" value="1"/>
</dbReference>
<keyword evidence="11" id="KW-0046">Antibiotic resistance</keyword>
<dbReference type="AlphaFoldDB" id="A0A7Y0HPM2"/>
<dbReference type="InterPro" id="IPR054530">
    <property type="entry name" value="TcaA_4th"/>
</dbReference>
<protein>
    <recommendedName>
        <fullName evidence="3">Membrane-associated protein TcaA</fullName>
    </recommendedName>
</protein>
<reference evidence="17 18" key="2">
    <citation type="submission" date="2020-06" db="EMBL/GenBank/DDBJ databases">
        <title>Complete Genome Sequence of Clostridium muelleri sp. nov. P21T, an Acid-Alcohol Producing Acetogen Isolated from Old Hay.</title>
        <authorList>
            <person name="Duncan K.E."/>
            <person name="Tanner R.S."/>
        </authorList>
    </citation>
    <scope>NUCLEOTIDE SEQUENCE [LARGE SCALE GENOMIC DNA]</scope>
    <source>
        <strain evidence="17 18">P21</strain>
    </source>
</reference>
<dbReference type="PIRSF" id="PIRSF032522">
    <property type="entry name" value="TcaA"/>
    <property type="match status" value="1"/>
</dbReference>
<keyword evidence="8" id="KW-0862">Zinc</keyword>
<dbReference type="Pfam" id="PF22819">
    <property type="entry name" value="TcaA_5th"/>
    <property type="match status" value="1"/>
</dbReference>
<evidence type="ECO:0000256" key="6">
    <source>
        <dbReference type="ARBA" id="ARBA00022723"/>
    </source>
</evidence>
<comment type="caution">
    <text evidence="17">The sequence shown here is derived from an EMBL/GenBank/DDBJ whole genome shotgun (WGS) entry which is preliminary data.</text>
</comment>
<dbReference type="GO" id="GO:0008270">
    <property type="term" value="F:zinc ion binding"/>
    <property type="evidence" value="ECO:0007669"/>
    <property type="project" value="UniProtKB-KW"/>
</dbReference>
<evidence type="ECO:0000313" key="17">
    <source>
        <dbReference type="EMBL" id="NMM63166.1"/>
    </source>
</evidence>
<dbReference type="GO" id="GO:0005886">
    <property type="term" value="C:plasma membrane"/>
    <property type="evidence" value="ECO:0007669"/>
    <property type="project" value="UniProtKB-SubCell"/>
</dbReference>
<evidence type="ECO:0000256" key="12">
    <source>
        <dbReference type="SAM" id="Phobius"/>
    </source>
</evidence>
<evidence type="ECO:0000259" key="16">
    <source>
        <dbReference type="Pfam" id="PF22820"/>
    </source>
</evidence>
<keyword evidence="9 12" id="KW-1133">Transmembrane helix</keyword>
<keyword evidence="6" id="KW-0479">Metal-binding</keyword>
<accession>A0A7Y0HPM2</accession>
<evidence type="ECO:0000256" key="1">
    <source>
        <dbReference type="ARBA" id="ARBA00004162"/>
    </source>
</evidence>
<evidence type="ECO:0000256" key="10">
    <source>
        <dbReference type="ARBA" id="ARBA00023136"/>
    </source>
</evidence>
<dbReference type="GO" id="GO:0046677">
    <property type="term" value="P:response to antibiotic"/>
    <property type="evidence" value="ECO:0007669"/>
    <property type="project" value="UniProtKB-KW"/>
</dbReference>
<dbReference type="Proteomes" id="UP000537131">
    <property type="component" value="Unassembled WGS sequence"/>
</dbReference>
<keyword evidence="7" id="KW-0863">Zinc-finger</keyword>
<feature type="domain" description="Zinc-ribbon" evidence="13">
    <location>
        <begin position="3"/>
        <end position="24"/>
    </location>
</feature>
<evidence type="ECO:0000256" key="4">
    <source>
        <dbReference type="ARBA" id="ARBA00022475"/>
    </source>
</evidence>
<comment type="subcellular location">
    <subcellularLocation>
        <location evidence="1">Cell membrane</location>
        <topology evidence="1">Single-pass membrane protein</topology>
    </subcellularLocation>
</comment>
<dbReference type="Pfam" id="PF22813">
    <property type="entry name" value="TcaA_2nd"/>
    <property type="match status" value="1"/>
</dbReference>
<feature type="domain" description="TcaA 4th" evidence="16">
    <location>
        <begin position="274"/>
        <end position="343"/>
    </location>
</feature>
<evidence type="ECO:0000259" key="13">
    <source>
        <dbReference type="Pfam" id="PF13240"/>
    </source>
</evidence>
<evidence type="ECO:0000256" key="8">
    <source>
        <dbReference type="ARBA" id="ARBA00022833"/>
    </source>
</evidence>
<feature type="domain" description="TcaA second" evidence="14">
    <location>
        <begin position="92"/>
        <end position="194"/>
    </location>
</feature>
<keyword evidence="4" id="KW-1003">Cell membrane</keyword>
<comment type="similarity">
    <text evidence="2">Belongs to the TcaA family.</text>
</comment>
<dbReference type="RefSeq" id="WP_169297766.1">
    <property type="nucleotide sequence ID" value="NZ_JABBNI010000018.1"/>
</dbReference>
<dbReference type="InterPro" id="IPR054529">
    <property type="entry name" value="TcaA_2nd"/>
</dbReference>
<name>A0A7Y0HPM2_9CLOT</name>
<keyword evidence="18" id="KW-1185">Reference proteome</keyword>
<dbReference type="EMBL" id="JABBNI010000018">
    <property type="protein sequence ID" value="NMM63166.1"/>
    <property type="molecule type" value="Genomic_DNA"/>
</dbReference>
<proteinExistence type="inferred from homology"/>
<evidence type="ECO:0000256" key="3">
    <source>
        <dbReference type="ARBA" id="ARBA00017896"/>
    </source>
</evidence>
<feature type="domain" description="TcaA protein NTF2-like" evidence="15">
    <location>
        <begin position="354"/>
        <end position="468"/>
    </location>
</feature>
<evidence type="ECO:0000259" key="14">
    <source>
        <dbReference type="Pfam" id="PF22813"/>
    </source>
</evidence>
<evidence type="ECO:0000259" key="15">
    <source>
        <dbReference type="Pfam" id="PF22819"/>
    </source>
</evidence>
<evidence type="ECO:0000313" key="18">
    <source>
        <dbReference type="Proteomes" id="UP000537131"/>
    </source>
</evidence>
<dbReference type="Pfam" id="PF22820">
    <property type="entry name" value="TcaA_3rd_4th"/>
    <property type="match status" value="1"/>
</dbReference>
<keyword evidence="5 12" id="KW-0812">Transmembrane</keyword>
<evidence type="ECO:0000256" key="11">
    <source>
        <dbReference type="ARBA" id="ARBA00023251"/>
    </source>
</evidence>
<dbReference type="Pfam" id="PF13240">
    <property type="entry name" value="Zn_Ribbon_1"/>
    <property type="match status" value="1"/>
</dbReference>
<evidence type="ECO:0000256" key="9">
    <source>
        <dbReference type="ARBA" id="ARBA00022989"/>
    </source>
</evidence>
<sequence>MSFCGKCGAKLEEGQKFCPKCGNVLNTKQNESHQNFKNNNEYTYEDEIRVPSNEIRRDLKMSRKTQIGIMAAAIVAVLLIGFYIVGNSLTKPSKVVSKFENAVASGNKADLISTLYCDDNRLEINEKTIVPLLTYFKDNPSYLNTVVQGLNKDAVNASQTKALSRMNGGNSKAILTLAYSGKKFLFFPDYRIAIKPGFIQVKTSVKDVAFSLNGTDIGKSDSDNFSKEFGPFIPGKYSLLANYKGKYASLSDSHDINFFDNSSDKITVETFTNVNYVNVKSDYPDAKIFVNGKDTGVKVSDAGNFGPLNSNTKIYGMITKDGKVLKSSEETVDKGDKEVYLSFSQAESSIKSQENQIHNLVYWYTYYFTRAVNSNSFTLLEDLLYPGSQIYNEQKSYVPSTYKSGIREEIKSFNITSYKLSEDNKSGTINTEEVYDINDNGTSSIKTFKYTYTFRYNEAKNGYQMESLKAIE</sequence>
<keyword evidence="10 12" id="KW-0472">Membrane</keyword>